<accession>A0A0C9TRY9</accession>
<protein>
    <submittedName>
        <fullName evidence="1">Uncharacterized protein</fullName>
    </submittedName>
</protein>
<evidence type="ECO:0000313" key="1">
    <source>
        <dbReference type="EMBL" id="KIJ32943.1"/>
    </source>
</evidence>
<name>A0A0C9TRY9_SPHS4</name>
<organism evidence="1 2">
    <name type="scientific">Sphaerobolus stellatus (strain SS14)</name>
    <dbReference type="NCBI Taxonomy" id="990650"/>
    <lineage>
        <taxon>Eukaryota</taxon>
        <taxon>Fungi</taxon>
        <taxon>Dikarya</taxon>
        <taxon>Basidiomycota</taxon>
        <taxon>Agaricomycotina</taxon>
        <taxon>Agaricomycetes</taxon>
        <taxon>Phallomycetidae</taxon>
        <taxon>Geastrales</taxon>
        <taxon>Sphaerobolaceae</taxon>
        <taxon>Sphaerobolus</taxon>
    </lineage>
</organism>
<dbReference type="HOGENOM" id="CLU_2211637_0_0_1"/>
<keyword evidence="2" id="KW-1185">Reference proteome</keyword>
<dbReference type="EMBL" id="KN837219">
    <property type="protein sequence ID" value="KIJ32943.1"/>
    <property type="molecule type" value="Genomic_DNA"/>
</dbReference>
<gene>
    <name evidence="1" type="ORF">M422DRAFT_265126</name>
</gene>
<dbReference type="AlphaFoldDB" id="A0A0C9TRY9"/>
<proteinExistence type="predicted"/>
<sequence length="107" mass="12292">MFNIQEQLFTSALKQYEGKLLHGVNATGKGWSIETMQLPEYYQLLEVWTIFQVNLPLVDEAHDNVEQRIICAQPKEDGSVKDVVLVDMKSEKDKMQDGIKGHCIRQL</sequence>
<evidence type="ECO:0000313" key="2">
    <source>
        <dbReference type="Proteomes" id="UP000054279"/>
    </source>
</evidence>
<dbReference type="Proteomes" id="UP000054279">
    <property type="component" value="Unassembled WGS sequence"/>
</dbReference>
<reference evidence="1 2" key="1">
    <citation type="submission" date="2014-06" db="EMBL/GenBank/DDBJ databases">
        <title>Evolutionary Origins and Diversification of the Mycorrhizal Mutualists.</title>
        <authorList>
            <consortium name="DOE Joint Genome Institute"/>
            <consortium name="Mycorrhizal Genomics Consortium"/>
            <person name="Kohler A."/>
            <person name="Kuo A."/>
            <person name="Nagy L.G."/>
            <person name="Floudas D."/>
            <person name="Copeland A."/>
            <person name="Barry K.W."/>
            <person name="Cichocki N."/>
            <person name="Veneault-Fourrey C."/>
            <person name="LaButti K."/>
            <person name="Lindquist E.A."/>
            <person name="Lipzen A."/>
            <person name="Lundell T."/>
            <person name="Morin E."/>
            <person name="Murat C."/>
            <person name="Riley R."/>
            <person name="Ohm R."/>
            <person name="Sun H."/>
            <person name="Tunlid A."/>
            <person name="Henrissat B."/>
            <person name="Grigoriev I.V."/>
            <person name="Hibbett D.S."/>
            <person name="Martin F."/>
        </authorList>
    </citation>
    <scope>NUCLEOTIDE SEQUENCE [LARGE SCALE GENOMIC DNA]</scope>
    <source>
        <strain evidence="1 2">SS14</strain>
    </source>
</reference>